<organism evidence="1 2">
    <name type="scientific">Acidianus manzaensis</name>
    <dbReference type="NCBI Taxonomy" id="282676"/>
    <lineage>
        <taxon>Archaea</taxon>
        <taxon>Thermoproteota</taxon>
        <taxon>Thermoprotei</taxon>
        <taxon>Sulfolobales</taxon>
        <taxon>Sulfolobaceae</taxon>
        <taxon>Acidianus</taxon>
    </lineage>
</organism>
<dbReference type="Proteomes" id="UP000193404">
    <property type="component" value="Chromosome"/>
</dbReference>
<keyword evidence="1" id="KW-0808">Transferase</keyword>
<dbReference type="GeneID" id="41591424"/>
<dbReference type="STRING" id="282676.B6F84_10825"/>
<sequence>MRIENIIKNTYLQTKILEVDGQKFAMKCYALNAGLKWYFISSFFRSYPYASDYKIRMDREIDFFTTKWEEIGVPKIIDIDCENSCVIREYINGEQIGINHFVKLGKSMRYIHDNGFALGDTKLENFLVKDDKIYVIDAEQAIRTKETTYYAWDILVFLLFVSFKYFNELKSFEFATKEFLESYNITKEESKAIFGVKNITLLSMFPPMHLNIAKKIIAEY</sequence>
<keyword evidence="2" id="KW-1185">Reference proteome</keyword>
<evidence type="ECO:0000313" key="1">
    <source>
        <dbReference type="EMBL" id="ARM76465.1"/>
    </source>
</evidence>
<reference evidence="1 2" key="1">
    <citation type="submission" date="2017-03" db="EMBL/GenBank/DDBJ databases">
        <title>Sulfur activation and transportation mechanism of thermophilic Archaea Acidianus manzaensis YN-25.</title>
        <authorList>
            <person name="Ma Y."/>
            <person name="Yang Y."/>
            <person name="Xia J."/>
        </authorList>
    </citation>
    <scope>NUCLEOTIDE SEQUENCE [LARGE SCALE GENOMIC DNA]</scope>
    <source>
        <strain evidence="1 2">YN-25</strain>
    </source>
</reference>
<proteinExistence type="predicted"/>
<dbReference type="InterPro" id="IPR011009">
    <property type="entry name" value="Kinase-like_dom_sf"/>
</dbReference>
<dbReference type="Gene3D" id="1.10.510.10">
    <property type="entry name" value="Transferase(Phosphotransferase) domain 1"/>
    <property type="match status" value="1"/>
</dbReference>
<name>A0A1W6K1T9_9CREN</name>
<gene>
    <name evidence="1" type="ORF">B6F84_10825</name>
</gene>
<protein>
    <submittedName>
        <fullName evidence="1">Serine/threonine protein kinase</fullName>
    </submittedName>
</protein>
<dbReference type="EMBL" id="CP020477">
    <property type="protein sequence ID" value="ARM76465.1"/>
    <property type="molecule type" value="Genomic_DNA"/>
</dbReference>
<dbReference type="RefSeq" id="WP_148692253.1">
    <property type="nucleotide sequence ID" value="NZ_CP020477.1"/>
</dbReference>
<accession>A0A1W6K1T9</accession>
<keyword evidence="1" id="KW-0418">Kinase</keyword>
<dbReference type="SUPFAM" id="SSF56112">
    <property type="entry name" value="Protein kinase-like (PK-like)"/>
    <property type="match status" value="1"/>
</dbReference>
<evidence type="ECO:0000313" key="2">
    <source>
        <dbReference type="Proteomes" id="UP000193404"/>
    </source>
</evidence>
<dbReference type="OrthoDB" id="35902at2157"/>
<keyword evidence="1" id="KW-0723">Serine/threonine-protein kinase</keyword>
<dbReference type="KEGG" id="aman:B6F84_10825"/>
<dbReference type="AlphaFoldDB" id="A0A1W6K1T9"/>
<dbReference type="GO" id="GO:0004674">
    <property type="term" value="F:protein serine/threonine kinase activity"/>
    <property type="evidence" value="ECO:0007669"/>
    <property type="project" value="UniProtKB-KW"/>
</dbReference>